<name>G5H5L9_9BACT</name>
<dbReference type="NCBIfam" id="NF045579">
    <property type="entry name" value="rhamnoside_JR"/>
    <property type="match status" value="1"/>
</dbReference>
<dbReference type="PANTHER" id="PTHR36848">
    <property type="entry name" value="DNA-BINDING PROTEIN (PUTATIVE SECRETED PROTEIN)-RELATED"/>
    <property type="match status" value="1"/>
</dbReference>
<dbReference type="PATRIC" id="fig|742725.3.peg.259"/>
<dbReference type="EMBL" id="ADLD01000003">
    <property type="protein sequence ID" value="EHB93458.1"/>
    <property type="molecule type" value="Genomic_DNA"/>
</dbReference>
<dbReference type="HOGENOM" id="CLU_1623680_0_0_10"/>
<proteinExistence type="predicted"/>
<dbReference type="eggNOG" id="COG3250">
    <property type="taxonomic scope" value="Bacteria"/>
</dbReference>
<dbReference type="SUPFAM" id="SSF49785">
    <property type="entry name" value="Galactose-binding domain-like"/>
    <property type="match status" value="1"/>
</dbReference>
<dbReference type="PANTHER" id="PTHR36848:SF2">
    <property type="entry name" value="SECRETED PROTEIN"/>
    <property type="match status" value="1"/>
</dbReference>
<protein>
    <submittedName>
        <fullName evidence="1">Uncharacterized protein</fullName>
    </submittedName>
</protein>
<sequence length="163" mass="18180">MSKGEPWKPLPVSAPNALTLKNWQVELHHAREGWVKTTQMETPTDLKETEWKDFAGTVVYRTKFDVNSSNAGDTVLNLGKVYGISQVLVNGVDCGVKWYGNRIYDIADQLHTGSNEIEVRVVTVLGNYMHTLTDNATAQKFTAGRKEWPTLSLGILGPVTLYK</sequence>
<accession>G5H5L9</accession>
<dbReference type="InterPro" id="IPR008979">
    <property type="entry name" value="Galactose-bd-like_sf"/>
</dbReference>
<dbReference type="AlphaFoldDB" id="G5H5L9"/>
<dbReference type="InterPro" id="IPR053161">
    <property type="entry name" value="Ulvan_degrading_GH"/>
</dbReference>
<evidence type="ECO:0000313" key="1">
    <source>
        <dbReference type="EMBL" id="EHB93458.1"/>
    </source>
</evidence>
<dbReference type="Gene3D" id="2.60.120.260">
    <property type="entry name" value="Galactose-binding domain-like"/>
    <property type="match status" value="1"/>
</dbReference>
<dbReference type="GO" id="GO:0004553">
    <property type="term" value="F:hydrolase activity, hydrolyzing O-glycosyl compounds"/>
    <property type="evidence" value="ECO:0007669"/>
    <property type="project" value="InterPro"/>
</dbReference>
<keyword evidence="2" id="KW-1185">Reference proteome</keyword>
<evidence type="ECO:0000313" key="2">
    <source>
        <dbReference type="Proteomes" id="UP000006008"/>
    </source>
</evidence>
<dbReference type="STRING" id="742725.HMPREF9450_00229"/>
<comment type="caution">
    <text evidence="1">The sequence shown here is derived from an EMBL/GenBank/DDBJ whole genome shotgun (WGS) entry which is preliminary data.</text>
</comment>
<dbReference type="GO" id="GO:0005975">
    <property type="term" value="P:carbohydrate metabolic process"/>
    <property type="evidence" value="ECO:0007669"/>
    <property type="project" value="InterPro"/>
</dbReference>
<gene>
    <name evidence="1" type="ORF">HMPREF9450_00229</name>
</gene>
<organism evidence="1 2">
    <name type="scientific">Alistipes indistinctus YIT 12060</name>
    <dbReference type="NCBI Taxonomy" id="742725"/>
    <lineage>
        <taxon>Bacteria</taxon>
        <taxon>Pseudomonadati</taxon>
        <taxon>Bacteroidota</taxon>
        <taxon>Bacteroidia</taxon>
        <taxon>Bacteroidales</taxon>
        <taxon>Rikenellaceae</taxon>
        <taxon>Alistipes</taxon>
    </lineage>
</organism>
<dbReference type="Proteomes" id="UP000006008">
    <property type="component" value="Unassembled WGS sequence"/>
</dbReference>
<reference evidence="1 2" key="1">
    <citation type="submission" date="2011-08" db="EMBL/GenBank/DDBJ databases">
        <title>The Genome Sequence of Alistipes indistinctus YIT 12060.</title>
        <authorList>
            <consortium name="The Broad Institute Genome Sequencing Platform"/>
            <person name="Earl A."/>
            <person name="Ward D."/>
            <person name="Feldgarden M."/>
            <person name="Gevers D."/>
            <person name="Morotomi M."/>
            <person name="Young S.K."/>
            <person name="Zeng Q."/>
            <person name="Gargeya S."/>
            <person name="Fitzgerald M."/>
            <person name="Haas B."/>
            <person name="Abouelleil A."/>
            <person name="Alvarado L."/>
            <person name="Arachchi H.M."/>
            <person name="Berlin A."/>
            <person name="Brown A."/>
            <person name="Chapman S.B."/>
            <person name="Chen Z."/>
            <person name="Dunbar C."/>
            <person name="Freedman E."/>
            <person name="Gearin G."/>
            <person name="Gellesch M."/>
            <person name="Goldberg J."/>
            <person name="Griggs A."/>
            <person name="Gujja S."/>
            <person name="Heiman D."/>
            <person name="Howarth C."/>
            <person name="Larson L."/>
            <person name="Lui A."/>
            <person name="MacDonald P.J.P."/>
            <person name="Montmayeur A."/>
            <person name="Murphy C."/>
            <person name="Neiman D."/>
            <person name="Pearson M."/>
            <person name="Priest M."/>
            <person name="Roberts A."/>
            <person name="Saif S."/>
            <person name="Shea T."/>
            <person name="Shenoy N."/>
            <person name="Sisk P."/>
            <person name="Stolte C."/>
            <person name="Sykes S."/>
            <person name="Wortman J."/>
            <person name="Nusbaum C."/>
            <person name="Birren B."/>
        </authorList>
    </citation>
    <scope>NUCLEOTIDE SEQUENCE [LARGE SCALE GENOMIC DNA]</scope>
    <source>
        <strain evidence="1 2">YIT 12060</strain>
    </source>
</reference>